<dbReference type="EMBL" id="VRMG01000004">
    <property type="protein sequence ID" value="TXN32063.1"/>
    <property type="molecule type" value="Genomic_DNA"/>
</dbReference>
<comment type="caution">
    <text evidence="2">The sequence shown here is derived from an EMBL/GenBank/DDBJ whole genome shotgun (WGS) entry which is preliminary data.</text>
</comment>
<evidence type="ECO:0000313" key="3">
    <source>
        <dbReference type="Proteomes" id="UP000321379"/>
    </source>
</evidence>
<name>A0A5C8UTW1_9MICO</name>
<keyword evidence="1" id="KW-0812">Transmembrane</keyword>
<keyword evidence="1" id="KW-1133">Transmembrane helix</keyword>
<protein>
    <submittedName>
        <fullName evidence="2">Uncharacterized protein</fullName>
    </submittedName>
</protein>
<dbReference type="AlphaFoldDB" id="A0A5C8UTW1"/>
<feature type="transmembrane region" description="Helical" evidence="1">
    <location>
        <begin position="14"/>
        <end position="36"/>
    </location>
</feature>
<dbReference type="NCBIfam" id="NF041681">
    <property type="entry name" value="HGxxPAAW"/>
    <property type="match status" value="1"/>
</dbReference>
<keyword evidence="1" id="KW-0472">Membrane</keyword>
<evidence type="ECO:0000256" key="1">
    <source>
        <dbReference type="SAM" id="Phobius"/>
    </source>
</evidence>
<feature type="transmembrane region" description="Helical" evidence="1">
    <location>
        <begin position="42"/>
        <end position="64"/>
    </location>
</feature>
<reference evidence="2 3" key="1">
    <citation type="submission" date="2019-08" db="EMBL/GenBank/DDBJ databases">
        <title>Bacterial whole genome sequence for Glaciihabitans sp. CHu50b-6-2.</title>
        <authorList>
            <person name="Jin L."/>
        </authorList>
    </citation>
    <scope>NUCLEOTIDE SEQUENCE [LARGE SCALE GENOMIC DNA]</scope>
    <source>
        <strain evidence="2 3">CHu50b-6-2</strain>
    </source>
</reference>
<accession>A0A5C8UTW1</accession>
<dbReference type="InterPro" id="IPR046550">
    <property type="entry name" value="DUF6704"/>
</dbReference>
<dbReference type="RefSeq" id="WP_147782312.1">
    <property type="nucleotide sequence ID" value="NZ_VRMG01000004.1"/>
</dbReference>
<organism evidence="2 3">
    <name type="scientific">Lacisediminihabitans profunda</name>
    <dbReference type="NCBI Taxonomy" id="2594790"/>
    <lineage>
        <taxon>Bacteria</taxon>
        <taxon>Bacillati</taxon>
        <taxon>Actinomycetota</taxon>
        <taxon>Actinomycetes</taxon>
        <taxon>Micrococcales</taxon>
        <taxon>Microbacteriaceae</taxon>
        <taxon>Lacisediminihabitans</taxon>
    </lineage>
</organism>
<sequence>MSDEFPEPGEGNSLAAWTAVIIMLIAFTIGTVAFFFDLPVVVWASAVLLVIGLIVGAVLARLGYGVNGDKTMAKDH</sequence>
<proteinExistence type="predicted"/>
<dbReference type="Proteomes" id="UP000321379">
    <property type="component" value="Unassembled WGS sequence"/>
</dbReference>
<gene>
    <name evidence="2" type="ORF">FVP33_03835</name>
</gene>
<keyword evidence="3" id="KW-1185">Reference proteome</keyword>
<evidence type="ECO:0000313" key="2">
    <source>
        <dbReference type="EMBL" id="TXN32063.1"/>
    </source>
</evidence>
<dbReference type="Pfam" id="PF20447">
    <property type="entry name" value="DUF6704"/>
    <property type="match status" value="1"/>
</dbReference>